<dbReference type="eggNOG" id="KOG4436">
    <property type="taxonomic scope" value="Eukaryota"/>
</dbReference>
<accession>Q236D5</accession>
<dbReference type="PANTHER" id="PTHR47219">
    <property type="entry name" value="RAB GTPASE-ACTIVATING PROTEIN 1-LIKE"/>
    <property type="match status" value="1"/>
</dbReference>
<evidence type="ECO:0000313" key="2">
    <source>
        <dbReference type="EMBL" id="EAR92565.1"/>
    </source>
</evidence>
<dbReference type="Pfam" id="PF00566">
    <property type="entry name" value="RabGAP-TBC"/>
    <property type="match status" value="1"/>
</dbReference>
<dbReference type="EMBL" id="GG662749">
    <property type="protein sequence ID" value="EAR92565.1"/>
    <property type="molecule type" value="Genomic_DNA"/>
</dbReference>
<sequence length="416" mass="48452">MFLSQQLTSAKDQKAFTLPTEQSTQTPKSAQDALFLSQIRNQQFELFVQNDNQFKPSFISQQVVYNYAVVEPKLRSYNRNDWKNVLQTDKSLVSFSELEYNIRNGIPDDLRPRLWFWLSGIQKLEGKYKGQYDKLKNMASKHDEQISKDIPRTYSRHQYFNGEKTDTALQSVYSLETYHGNKQSSAQSNGTSILNSARNTHRVGQSSAFTKGQQMLFNILRAYSNLDSELGYVQGMNMLAAQIILALRSEKYINFARSFGSKCCESKVEERAFLIFCYIMIDNNWRQTYLPGFVRLHALIQNLQKNIDSQLLDHFQEIKMDFFSAFSQFYLTFMLKDITTTFGSRFIDLFLLKGEHIIELIILRLLDIYQSNLLQISDPFECQIFIAQEMLKNSVKMFKNDLNILLPLSSAYTKHM</sequence>
<dbReference type="AlphaFoldDB" id="Q236D5"/>
<dbReference type="InterPro" id="IPR035969">
    <property type="entry name" value="Rab-GAP_TBC_sf"/>
</dbReference>
<dbReference type="GO" id="GO:0005096">
    <property type="term" value="F:GTPase activator activity"/>
    <property type="evidence" value="ECO:0007669"/>
    <property type="project" value="TreeGrafter"/>
</dbReference>
<dbReference type="Gene3D" id="1.10.472.80">
    <property type="entry name" value="Ypt/Rab-GAP domain of gyp1p, domain 3"/>
    <property type="match status" value="1"/>
</dbReference>
<dbReference type="InParanoid" id="Q236D5"/>
<dbReference type="KEGG" id="tet:TTHERM_00091580"/>
<dbReference type="OrthoDB" id="294251at2759"/>
<dbReference type="InterPro" id="IPR050302">
    <property type="entry name" value="Rab_GAP_TBC_domain"/>
</dbReference>
<dbReference type="InterPro" id="IPR000195">
    <property type="entry name" value="Rab-GAP-TBC_dom"/>
</dbReference>
<dbReference type="GeneID" id="7841669"/>
<protein>
    <submittedName>
        <fullName evidence="2">Rab-GTPase-TBC domain protein</fullName>
    </submittedName>
</protein>
<dbReference type="Proteomes" id="UP000009168">
    <property type="component" value="Unassembled WGS sequence"/>
</dbReference>
<dbReference type="SMART" id="SM00164">
    <property type="entry name" value="TBC"/>
    <property type="match status" value="1"/>
</dbReference>
<feature type="domain" description="Rab-GAP TBC" evidence="1">
    <location>
        <begin position="105"/>
        <end position="354"/>
    </location>
</feature>
<evidence type="ECO:0000259" key="1">
    <source>
        <dbReference type="PROSITE" id="PS50086"/>
    </source>
</evidence>
<dbReference type="RefSeq" id="XP_001012810.1">
    <property type="nucleotide sequence ID" value="XM_001012810.1"/>
</dbReference>
<dbReference type="GO" id="GO:0031267">
    <property type="term" value="F:small GTPase binding"/>
    <property type="evidence" value="ECO:0007669"/>
    <property type="project" value="TreeGrafter"/>
</dbReference>
<proteinExistence type="predicted"/>
<keyword evidence="3" id="KW-1185">Reference proteome</keyword>
<dbReference type="HOGENOM" id="CLU_661385_0_0_1"/>
<reference evidence="3" key="1">
    <citation type="journal article" date="2006" name="PLoS Biol.">
        <title>Macronuclear genome sequence of the ciliate Tetrahymena thermophila, a model eukaryote.</title>
        <authorList>
            <person name="Eisen J.A."/>
            <person name="Coyne R.S."/>
            <person name="Wu M."/>
            <person name="Wu D."/>
            <person name="Thiagarajan M."/>
            <person name="Wortman J.R."/>
            <person name="Badger J.H."/>
            <person name="Ren Q."/>
            <person name="Amedeo P."/>
            <person name="Jones K.M."/>
            <person name="Tallon L.J."/>
            <person name="Delcher A.L."/>
            <person name="Salzberg S.L."/>
            <person name="Silva J.C."/>
            <person name="Haas B.J."/>
            <person name="Majoros W.H."/>
            <person name="Farzad M."/>
            <person name="Carlton J.M."/>
            <person name="Smith R.K. Jr."/>
            <person name="Garg J."/>
            <person name="Pearlman R.E."/>
            <person name="Karrer K.M."/>
            <person name="Sun L."/>
            <person name="Manning G."/>
            <person name="Elde N.C."/>
            <person name="Turkewitz A.P."/>
            <person name="Asai D.J."/>
            <person name="Wilkes D.E."/>
            <person name="Wang Y."/>
            <person name="Cai H."/>
            <person name="Collins K."/>
            <person name="Stewart B.A."/>
            <person name="Lee S.R."/>
            <person name="Wilamowska K."/>
            <person name="Weinberg Z."/>
            <person name="Ruzzo W.L."/>
            <person name="Wloga D."/>
            <person name="Gaertig J."/>
            <person name="Frankel J."/>
            <person name="Tsao C.-C."/>
            <person name="Gorovsky M.A."/>
            <person name="Keeling P.J."/>
            <person name="Waller R.F."/>
            <person name="Patron N.J."/>
            <person name="Cherry J.M."/>
            <person name="Stover N.A."/>
            <person name="Krieger C.J."/>
            <person name="del Toro C."/>
            <person name="Ryder H.F."/>
            <person name="Williamson S.C."/>
            <person name="Barbeau R.A."/>
            <person name="Hamilton E.P."/>
            <person name="Orias E."/>
        </authorList>
    </citation>
    <scope>NUCLEOTIDE SEQUENCE [LARGE SCALE GENOMIC DNA]</scope>
    <source>
        <strain evidence="3">SB210</strain>
    </source>
</reference>
<dbReference type="PANTHER" id="PTHR47219:SF9">
    <property type="entry name" value="GTPASE ACTIVATING PROTEIN AND CENTROSOME-ASSOCIATED, ISOFORM B"/>
    <property type="match status" value="1"/>
</dbReference>
<dbReference type="Gene3D" id="1.10.8.270">
    <property type="entry name" value="putative rabgap domain of human tbc1 domain family member 14 like domains"/>
    <property type="match status" value="1"/>
</dbReference>
<dbReference type="PROSITE" id="PS50086">
    <property type="entry name" value="TBC_RABGAP"/>
    <property type="match status" value="1"/>
</dbReference>
<name>Q236D5_TETTS</name>
<gene>
    <name evidence="2" type="ORF">TTHERM_00091580</name>
</gene>
<dbReference type="SUPFAM" id="SSF47923">
    <property type="entry name" value="Ypt/Rab-GAP domain of gyp1p"/>
    <property type="match status" value="1"/>
</dbReference>
<evidence type="ECO:0000313" key="3">
    <source>
        <dbReference type="Proteomes" id="UP000009168"/>
    </source>
</evidence>
<organism evidence="2 3">
    <name type="scientific">Tetrahymena thermophila (strain SB210)</name>
    <dbReference type="NCBI Taxonomy" id="312017"/>
    <lineage>
        <taxon>Eukaryota</taxon>
        <taxon>Sar</taxon>
        <taxon>Alveolata</taxon>
        <taxon>Ciliophora</taxon>
        <taxon>Intramacronucleata</taxon>
        <taxon>Oligohymenophorea</taxon>
        <taxon>Hymenostomatida</taxon>
        <taxon>Tetrahymenina</taxon>
        <taxon>Tetrahymenidae</taxon>
        <taxon>Tetrahymena</taxon>
    </lineage>
</organism>